<gene>
    <name evidence="1" type="ORF">FNV44_02590</name>
</gene>
<reference evidence="1 2" key="1">
    <citation type="submission" date="2019-07" db="EMBL/GenBank/DDBJ databases">
        <title>Genome sequence of Acholeplasma laidlawii strain with increased resistance to erythromycin.</title>
        <authorList>
            <person name="Medvedeva E.S."/>
            <person name="Baranova N.B."/>
            <person name="Siniagina M.N."/>
            <person name="Mouzykantov A."/>
            <person name="Chernova O.A."/>
            <person name="Chernov V.M."/>
        </authorList>
    </citation>
    <scope>NUCLEOTIDE SEQUENCE [LARGE SCALE GENOMIC DNA]</scope>
    <source>
        <strain evidence="1 2">PG8REry</strain>
    </source>
</reference>
<proteinExistence type="predicted"/>
<sequence>MDVLLPKKVYKYRKFVENDINALENLELWGATASAMADEHDCGVVANLDLITEFLKGKMKSEFINTVCENLLKRFNDYFRSSRYIIPLCDDHSVDTMWNQYSDNHSGFVIEYDTNDIIFLTNKILDKIYNELEFSNNIKNHEAVKELLRKYDTGFYKVKYTNEPFDITKELLSELEIMHKERVSNEYTVVDYNDKHFFHQEKLIKNIVTTKKLELSYENEWRVVVPSLFKNMTVKAMPLLRVKPSKIIVGSFVSPQNRERINDIAKKLCIKIDFR</sequence>
<dbReference type="EMBL" id="VKID01000001">
    <property type="protein sequence ID" value="TRX99946.1"/>
    <property type="molecule type" value="Genomic_DNA"/>
</dbReference>
<organism evidence="1 2">
    <name type="scientific">Acholeplasma laidlawii</name>
    <dbReference type="NCBI Taxonomy" id="2148"/>
    <lineage>
        <taxon>Bacteria</taxon>
        <taxon>Bacillati</taxon>
        <taxon>Mycoplasmatota</taxon>
        <taxon>Mollicutes</taxon>
        <taxon>Acholeplasmatales</taxon>
        <taxon>Acholeplasmataceae</taxon>
        <taxon>Acholeplasma</taxon>
    </lineage>
</organism>
<dbReference type="Pfam" id="PF11185">
    <property type="entry name" value="DUF2971"/>
    <property type="match status" value="1"/>
</dbReference>
<evidence type="ECO:0000313" key="1">
    <source>
        <dbReference type="EMBL" id="TRX99946.1"/>
    </source>
</evidence>
<protein>
    <submittedName>
        <fullName evidence="1">DUF2971 domain-containing protein</fullName>
    </submittedName>
</protein>
<dbReference type="AlphaFoldDB" id="A0A553IID7"/>
<dbReference type="InterPro" id="IPR021352">
    <property type="entry name" value="DUF2971"/>
</dbReference>
<comment type="caution">
    <text evidence="1">The sequence shown here is derived from an EMBL/GenBank/DDBJ whole genome shotgun (WGS) entry which is preliminary data.</text>
</comment>
<evidence type="ECO:0000313" key="2">
    <source>
        <dbReference type="Proteomes" id="UP000315938"/>
    </source>
</evidence>
<name>A0A553IID7_ACHLA</name>
<accession>A0A553IID7</accession>
<dbReference type="Proteomes" id="UP000315938">
    <property type="component" value="Unassembled WGS sequence"/>
</dbReference>
<dbReference type="RefSeq" id="WP_064212044.1">
    <property type="nucleotide sequence ID" value="NZ_JACAOE010000001.1"/>
</dbReference>